<evidence type="ECO:0000313" key="3">
    <source>
        <dbReference type="Proteomes" id="UP000800036"/>
    </source>
</evidence>
<proteinExistence type="predicted"/>
<evidence type="ECO:0000256" key="1">
    <source>
        <dbReference type="SAM" id="MobiDB-lite"/>
    </source>
</evidence>
<protein>
    <submittedName>
        <fullName evidence="2">Uncharacterized protein</fullName>
    </submittedName>
</protein>
<accession>A0A6A5UX55</accession>
<reference evidence="2" key="1">
    <citation type="journal article" date="2020" name="Stud. Mycol.">
        <title>101 Dothideomycetes genomes: a test case for predicting lifestyles and emergence of pathogens.</title>
        <authorList>
            <person name="Haridas S."/>
            <person name="Albert R."/>
            <person name="Binder M."/>
            <person name="Bloem J."/>
            <person name="Labutti K."/>
            <person name="Salamov A."/>
            <person name="Andreopoulos B."/>
            <person name="Baker S."/>
            <person name="Barry K."/>
            <person name="Bills G."/>
            <person name="Bluhm B."/>
            <person name="Cannon C."/>
            <person name="Castanera R."/>
            <person name="Culley D."/>
            <person name="Daum C."/>
            <person name="Ezra D."/>
            <person name="Gonzalez J."/>
            <person name="Henrissat B."/>
            <person name="Kuo A."/>
            <person name="Liang C."/>
            <person name="Lipzen A."/>
            <person name="Lutzoni F."/>
            <person name="Magnuson J."/>
            <person name="Mondo S."/>
            <person name="Nolan M."/>
            <person name="Ohm R."/>
            <person name="Pangilinan J."/>
            <person name="Park H.-J."/>
            <person name="Ramirez L."/>
            <person name="Alfaro M."/>
            <person name="Sun H."/>
            <person name="Tritt A."/>
            <person name="Yoshinaga Y."/>
            <person name="Zwiers L.-H."/>
            <person name="Turgeon B."/>
            <person name="Goodwin S."/>
            <person name="Spatafora J."/>
            <person name="Crous P."/>
            <person name="Grigoriev I."/>
        </authorList>
    </citation>
    <scope>NUCLEOTIDE SEQUENCE</scope>
    <source>
        <strain evidence="2">CBS 107.79</strain>
    </source>
</reference>
<evidence type="ECO:0000313" key="2">
    <source>
        <dbReference type="EMBL" id="KAF1969571.1"/>
    </source>
</evidence>
<name>A0A6A5UX55_9PLEO</name>
<keyword evidence="3" id="KW-1185">Reference proteome</keyword>
<gene>
    <name evidence="2" type="ORF">BU23DRAFT_539498</name>
</gene>
<dbReference type="Proteomes" id="UP000800036">
    <property type="component" value="Unassembled WGS sequence"/>
</dbReference>
<feature type="region of interest" description="Disordered" evidence="1">
    <location>
        <begin position="1"/>
        <end position="43"/>
    </location>
</feature>
<dbReference type="EMBL" id="ML976708">
    <property type="protein sequence ID" value="KAF1969571.1"/>
    <property type="molecule type" value="Genomic_DNA"/>
</dbReference>
<organism evidence="2 3">
    <name type="scientific">Bimuria novae-zelandiae CBS 107.79</name>
    <dbReference type="NCBI Taxonomy" id="1447943"/>
    <lineage>
        <taxon>Eukaryota</taxon>
        <taxon>Fungi</taxon>
        <taxon>Dikarya</taxon>
        <taxon>Ascomycota</taxon>
        <taxon>Pezizomycotina</taxon>
        <taxon>Dothideomycetes</taxon>
        <taxon>Pleosporomycetidae</taxon>
        <taxon>Pleosporales</taxon>
        <taxon>Massarineae</taxon>
        <taxon>Didymosphaeriaceae</taxon>
        <taxon>Bimuria</taxon>
    </lineage>
</organism>
<dbReference type="AlphaFoldDB" id="A0A6A5UX55"/>
<sequence>MPKVTADRRGRFKGPYRFAPPDPDDGLDLTSGARGTINTPRTGPKPRIKAHELVFLVNWLDYCISTGDEDSFQESLVKEFQKRFGRLVNAKTAEGKVVVNLQELAGKIGSKYVSKKEVLSKGSRCIEWHRAPEELIFQYNNVRLELGLPPILVSQLQANQTPTIGRVQ</sequence>